<keyword evidence="3" id="KW-1185">Reference proteome</keyword>
<accession>A0A1I4HXK0</accession>
<keyword evidence="1" id="KW-0812">Transmembrane</keyword>
<keyword evidence="1" id="KW-1133">Transmembrane helix</keyword>
<dbReference type="AlphaFoldDB" id="A0A1I4HXK0"/>
<name>A0A1I4HXK0_9HYPH</name>
<gene>
    <name evidence="2" type="ORF">SAMN05192568_1005111</name>
</gene>
<dbReference type="Proteomes" id="UP000199048">
    <property type="component" value="Unassembled WGS sequence"/>
</dbReference>
<protein>
    <submittedName>
        <fullName evidence="2">Uncharacterized protein</fullName>
    </submittedName>
</protein>
<evidence type="ECO:0000313" key="3">
    <source>
        <dbReference type="Proteomes" id="UP000199048"/>
    </source>
</evidence>
<organism evidence="2 3">
    <name type="scientific">Methylobacterium pseudosasicola</name>
    <dbReference type="NCBI Taxonomy" id="582667"/>
    <lineage>
        <taxon>Bacteria</taxon>
        <taxon>Pseudomonadati</taxon>
        <taxon>Pseudomonadota</taxon>
        <taxon>Alphaproteobacteria</taxon>
        <taxon>Hyphomicrobiales</taxon>
        <taxon>Methylobacteriaceae</taxon>
        <taxon>Methylobacterium</taxon>
    </lineage>
</organism>
<sequence length="39" mass="4264">MVEDQPKDRVVRRIDRALLGAALLSLAFGLATGLWGLIQ</sequence>
<dbReference type="EMBL" id="FOTK01000005">
    <property type="protein sequence ID" value="SFL46784.1"/>
    <property type="molecule type" value="Genomic_DNA"/>
</dbReference>
<evidence type="ECO:0000256" key="1">
    <source>
        <dbReference type="SAM" id="Phobius"/>
    </source>
</evidence>
<keyword evidence="1" id="KW-0472">Membrane</keyword>
<dbReference type="STRING" id="582667.SAMN05192568_1005111"/>
<evidence type="ECO:0000313" key="2">
    <source>
        <dbReference type="EMBL" id="SFL46784.1"/>
    </source>
</evidence>
<proteinExistence type="predicted"/>
<feature type="transmembrane region" description="Helical" evidence="1">
    <location>
        <begin position="17"/>
        <end position="38"/>
    </location>
</feature>
<reference evidence="3" key="1">
    <citation type="submission" date="2016-10" db="EMBL/GenBank/DDBJ databases">
        <authorList>
            <person name="Varghese N."/>
            <person name="Submissions S."/>
        </authorList>
    </citation>
    <scope>NUCLEOTIDE SEQUENCE [LARGE SCALE GENOMIC DNA]</scope>
    <source>
        <strain evidence="3">BL36</strain>
    </source>
</reference>